<dbReference type="GO" id="GO:0006749">
    <property type="term" value="P:glutathione metabolic process"/>
    <property type="evidence" value="ECO:0007669"/>
    <property type="project" value="TreeGrafter"/>
</dbReference>
<dbReference type="OrthoDB" id="9799538at2"/>
<protein>
    <submittedName>
        <fullName evidence="2">Glutathione S-transferase</fullName>
    </submittedName>
</protein>
<keyword evidence="2" id="KW-0808">Transferase</keyword>
<dbReference type="SFLD" id="SFLDG00358">
    <property type="entry name" value="Main_(cytGST)"/>
    <property type="match status" value="1"/>
</dbReference>
<evidence type="ECO:0000313" key="3">
    <source>
        <dbReference type="Proteomes" id="UP000061457"/>
    </source>
</evidence>
<dbReference type="SFLD" id="SFLDS00019">
    <property type="entry name" value="Glutathione_Transferase_(cytos"/>
    <property type="match status" value="1"/>
</dbReference>
<dbReference type="SUPFAM" id="SSF52833">
    <property type="entry name" value="Thioredoxin-like"/>
    <property type="match status" value="1"/>
</dbReference>
<dbReference type="Gene3D" id="3.40.30.10">
    <property type="entry name" value="Glutaredoxin"/>
    <property type="match status" value="1"/>
</dbReference>
<gene>
    <name evidence="2" type="ORF">PP2015_2592</name>
</gene>
<dbReference type="Pfam" id="PF13409">
    <property type="entry name" value="GST_N_2"/>
    <property type="match status" value="1"/>
</dbReference>
<dbReference type="STRING" id="161398.PP2015_2592"/>
<evidence type="ECO:0000313" key="2">
    <source>
        <dbReference type="EMBL" id="ALO43081.1"/>
    </source>
</evidence>
<dbReference type="Proteomes" id="UP000061457">
    <property type="component" value="Chromosome I"/>
</dbReference>
<dbReference type="KEGG" id="pphe:PP2015_2592"/>
<dbReference type="PANTHER" id="PTHR42673">
    <property type="entry name" value="MALEYLACETOACETATE ISOMERASE"/>
    <property type="match status" value="1"/>
</dbReference>
<dbReference type="PANTHER" id="PTHR42673:SF4">
    <property type="entry name" value="MALEYLACETOACETATE ISOMERASE"/>
    <property type="match status" value="1"/>
</dbReference>
<dbReference type="PROSITE" id="PS50404">
    <property type="entry name" value="GST_NTER"/>
    <property type="match status" value="1"/>
</dbReference>
<dbReference type="AlphaFoldDB" id="A0A0S2K4C7"/>
<organism evidence="2 3">
    <name type="scientific">Pseudoalteromonas phenolica</name>
    <dbReference type="NCBI Taxonomy" id="161398"/>
    <lineage>
        <taxon>Bacteria</taxon>
        <taxon>Pseudomonadati</taxon>
        <taxon>Pseudomonadota</taxon>
        <taxon>Gammaproteobacteria</taxon>
        <taxon>Alteromonadales</taxon>
        <taxon>Pseudoalteromonadaceae</taxon>
        <taxon>Pseudoalteromonas</taxon>
    </lineage>
</organism>
<feature type="domain" description="GST N-terminal" evidence="1">
    <location>
        <begin position="1"/>
        <end position="81"/>
    </location>
</feature>
<dbReference type="GO" id="GO:0006559">
    <property type="term" value="P:L-phenylalanine catabolic process"/>
    <property type="evidence" value="ECO:0007669"/>
    <property type="project" value="TreeGrafter"/>
</dbReference>
<name>A0A0S2K4C7_9GAMM</name>
<dbReference type="InterPro" id="IPR036249">
    <property type="entry name" value="Thioredoxin-like_sf"/>
</dbReference>
<dbReference type="PATRIC" id="fig|161398.10.peg.2648"/>
<accession>A0A0S2K4C7</accession>
<reference evidence="2 3" key="1">
    <citation type="submission" date="2015-11" db="EMBL/GenBank/DDBJ databases">
        <authorList>
            <person name="Zhang Y."/>
            <person name="Guo Z."/>
        </authorList>
    </citation>
    <scope>NUCLEOTIDE SEQUENCE [LARGE SCALE GENOMIC DNA]</scope>
    <source>
        <strain evidence="2 3">KCTC 12086</strain>
    </source>
</reference>
<dbReference type="RefSeq" id="WP_058030764.1">
    <property type="nucleotide sequence ID" value="NZ_CP013187.1"/>
</dbReference>
<proteinExistence type="predicted"/>
<sequence length="215" mass="24870">MQLYIANKNYSTWSLRAWLMLEKSGVNFEETKLNLETPEFFSTLKNITPTAKVPCLVDGDSLVWESLAICEYISETYLLGKGWPSEISQRAKARALASEMHAGFNALRNEMPMNIRAKRKLVLSEQAKRDIQRIEQIFTEQYEQHRGWLFGEWSIVDAMYAPVVLRFQTYGIELNELATAYMQQVQDCPALQKWIKAALEETEWVEMDEAGEDIT</sequence>
<dbReference type="InterPro" id="IPR004045">
    <property type="entry name" value="Glutathione_S-Trfase_N"/>
</dbReference>
<dbReference type="Pfam" id="PF13410">
    <property type="entry name" value="GST_C_2"/>
    <property type="match status" value="1"/>
</dbReference>
<dbReference type="CDD" id="cd03194">
    <property type="entry name" value="GST_C_3"/>
    <property type="match status" value="1"/>
</dbReference>
<dbReference type="GO" id="GO:0004364">
    <property type="term" value="F:glutathione transferase activity"/>
    <property type="evidence" value="ECO:0007669"/>
    <property type="project" value="TreeGrafter"/>
</dbReference>
<dbReference type="InterPro" id="IPR040079">
    <property type="entry name" value="Glutathione_S-Trfase"/>
</dbReference>
<dbReference type="GO" id="GO:0016034">
    <property type="term" value="F:maleylacetoacetate isomerase activity"/>
    <property type="evidence" value="ECO:0007669"/>
    <property type="project" value="TreeGrafter"/>
</dbReference>
<dbReference type="SUPFAM" id="SSF47616">
    <property type="entry name" value="GST C-terminal domain-like"/>
    <property type="match status" value="1"/>
</dbReference>
<dbReference type="CDD" id="cd03043">
    <property type="entry name" value="GST_N_1"/>
    <property type="match status" value="1"/>
</dbReference>
<dbReference type="EMBL" id="CP013187">
    <property type="protein sequence ID" value="ALO43081.1"/>
    <property type="molecule type" value="Genomic_DNA"/>
</dbReference>
<evidence type="ECO:0000259" key="1">
    <source>
        <dbReference type="PROSITE" id="PS50404"/>
    </source>
</evidence>
<dbReference type="Gene3D" id="1.20.1050.10">
    <property type="match status" value="1"/>
</dbReference>
<dbReference type="InterPro" id="IPR036282">
    <property type="entry name" value="Glutathione-S-Trfase_C_sf"/>
</dbReference>
<keyword evidence="3" id="KW-1185">Reference proteome</keyword>